<gene>
    <name evidence="6" type="ORF">LCGC14_0687060</name>
</gene>
<evidence type="ECO:0000256" key="2">
    <source>
        <dbReference type="ARBA" id="ARBA00022741"/>
    </source>
</evidence>
<evidence type="ECO:0000256" key="1">
    <source>
        <dbReference type="ARBA" id="ARBA00022679"/>
    </source>
</evidence>
<dbReference type="GO" id="GO:0030975">
    <property type="term" value="F:thiamine binding"/>
    <property type="evidence" value="ECO:0007669"/>
    <property type="project" value="InterPro"/>
</dbReference>
<dbReference type="InterPro" id="IPR007373">
    <property type="entry name" value="Thiamin_PyroPKinase_B1-bd"/>
</dbReference>
<keyword evidence="1" id="KW-0808">Transferase</keyword>
<dbReference type="SUPFAM" id="SSF63862">
    <property type="entry name" value="Thiamin pyrophosphokinase, substrate-binding domain"/>
    <property type="match status" value="1"/>
</dbReference>
<dbReference type="AlphaFoldDB" id="A0A0F9TUH5"/>
<dbReference type="EMBL" id="LAZR01001415">
    <property type="protein sequence ID" value="KKN45028.1"/>
    <property type="molecule type" value="Genomic_DNA"/>
</dbReference>
<dbReference type="SMART" id="SM00983">
    <property type="entry name" value="TPK_B1_binding"/>
    <property type="match status" value="1"/>
</dbReference>
<dbReference type="InterPro" id="IPR006282">
    <property type="entry name" value="Thi_PPkinase"/>
</dbReference>
<dbReference type="GO" id="GO:0009229">
    <property type="term" value="P:thiamine diphosphate biosynthetic process"/>
    <property type="evidence" value="ECO:0007669"/>
    <property type="project" value="InterPro"/>
</dbReference>
<dbReference type="CDD" id="cd07995">
    <property type="entry name" value="TPK"/>
    <property type="match status" value="1"/>
</dbReference>
<organism evidence="6">
    <name type="scientific">marine sediment metagenome</name>
    <dbReference type="NCBI Taxonomy" id="412755"/>
    <lineage>
        <taxon>unclassified sequences</taxon>
        <taxon>metagenomes</taxon>
        <taxon>ecological metagenomes</taxon>
    </lineage>
</organism>
<keyword evidence="2" id="KW-0547">Nucleotide-binding</keyword>
<keyword evidence="3" id="KW-0418">Kinase</keyword>
<dbReference type="Gene3D" id="3.40.50.10240">
    <property type="entry name" value="Thiamin pyrophosphokinase, catalytic domain"/>
    <property type="match status" value="1"/>
</dbReference>
<dbReference type="InterPro" id="IPR053149">
    <property type="entry name" value="TPK"/>
</dbReference>
<accession>A0A0F9TUH5</accession>
<dbReference type="GO" id="GO:0016301">
    <property type="term" value="F:kinase activity"/>
    <property type="evidence" value="ECO:0007669"/>
    <property type="project" value="UniProtKB-KW"/>
</dbReference>
<dbReference type="GO" id="GO:0005524">
    <property type="term" value="F:ATP binding"/>
    <property type="evidence" value="ECO:0007669"/>
    <property type="project" value="UniProtKB-KW"/>
</dbReference>
<sequence>MNDMIVSSLTPLTLVGGGEACMADLTEALTIAPTCVAADAGAMLALKAGVPIAALIGDFDSISETTLAQIPCDRQFRIDEQDTTDFDKALRNLDTPLVIGVGFCGGRLDHQLAVLHTLVRHAHRRCILLAESQIVLLAPPKLEVATMTDDVVSIFPLGPTQGRSDGLEWPINGLDLNPLSQIGTSNRAVGPARIEMDSPHAILMLPRRIIRQVAEALLHPDAAGWPPPE</sequence>
<dbReference type="Pfam" id="PF04263">
    <property type="entry name" value="TPK_catalytic"/>
    <property type="match status" value="1"/>
</dbReference>
<dbReference type="Pfam" id="PF04265">
    <property type="entry name" value="TPK_B1_binding"/>
    <property type="match status" value="1"/>
</dbReference>
<dbReference type="PANTHER" id="PTHR41299">
    <property type="entry name" value="THIAMINE PYROPHOSPHOKINASE"/>
    <property type="match status" value="1"/>
</dbReference>
<feature type="domain" description="Thiamin pyrophosphokinase thiamin-binding" evidence="5">
    <location>
        <begin position="132"/>
        <end position="202"/>
    </location>
</feature>
<evidence type="ECO:0000256" key="4">
    <source>
        <dbReference type="ARBA" id="ARBA00022840"/>
    </source>
</evidence>
<dbReference type="SUPFAM" id="SSF63999">
    <property type="entry name" value="Thiamin pyrophosphokinase, catalytic domain"/>
    <property type="match status" value="1"/>
</dbReference>
<keyword evidence="4" id="KW-0067">ATP-binding</keyword>
<name>A0A0F9TUH5_9ZZZZ</name>
<comment type="caution">
    <text evidence="6">The sequence shown here is derived from an EMBL/GenBank/DDBJ whole genome shotgun (WGS) entry which is preliminary data.</text>
</comment>
<dbReference type="InterPro" id="IPR036371">
    <property type="entry name" value="TPK_B1-bd_sf"/>
</dbReference>
<proteinExistence type="predicted"/>
<dbReference type="InterPro" id="IPR036759">
    <property type="entry name" value="TPK_catalytic_sf"/>
</dbReference>
<dbReference type="GO" id="GO:0006772">
    <property type="term" value="P:thiamine metabolic process"/>
    <property type="evidence" value="ECO:0007669"/>
    <property type="project" value="InterPro"/>
</dbReference>
<evidence type="ECO:0000313" key="6">
    <source>
        <dbReference type="EMBL" id="KKN45028.1"/>
    </source>
</evidence>
<dbReference type="GO" id="GO:0004788">
    <property type="term" value="F:thiamine diphosphokinase activity"/>
    <property type="evidence" value="ECO:0007669"/>
    <property type="project" value="InterPro"/>
</dbReference>
<evidence type="ECO:0000256" key="3">
    <source>
        <dbReference type="ARBA" id="ARBA00022777"/>
    </source>
</evidence>
<reference evidence="6" key="1">
    <citation type="journal article" date="2015" name="Nature">
        <title>Complex archaea that bridge the gap between prokaryotes and eukaryotes.</title>
        <authorList>
            <person name="Spang A."/>
            <person name="Saw J.H."/>
            <person name="Jorgensen S.L."/>
            <person name="Zaremba-Niedzwiedzka K."/>
            <person name="Martijn J."/>
            <person name="Lind A.E."/>
            <person name="van Eijk R."/>
            <person name="Schleper C."/>
            <person name="Guy L."/>
            <person name="Ettema T.J."/>
        </authorList>
    </citation>
    <scope>NUCLEOTIDE SEQUENCE</scope>
</reference>
<dbReference type="InterPro" id="IPR007371">
    <property type="entry name" value="TPK_catalytic"/>
</dbReference>
<dbReference type="PANTHER" id="PTHR41299:SF1">
    <property type="entry name" value="THIAMINE PYROPHOSPHOKINASE"/>
    <property type="match status" value="1"/>
</dbReference>
<evidence type="ECO:0000259" key="5">
    <source>
        <dbReference type="SMART" id="SM00983"/>
    </source>
</evidence>
<dbReference type="NCBIfam" id="TIGR01378">
    <property type="entry name" value="thi_PPkinase"/>
    <property type="match status" value="1"/>
</dbReference>
<protein>
    <recommendedName>
        <fullName evidence="5">Thiamin pyrophosphokinase thiamin-binding domain-containing protein</fullName>
    </recommendedName>
</protein>